<evidence type="ECO:0000313" key="4">
    <source>
        <dbReference type="Proteomes" id="UP000245060"/>
    </source>
</evidence>
<dbReference type="EMBL" id="BQYH01000023">
    <property type="protein sequence ID" value="GKU73545.1"/>
    <property type="molecule type" value="Genomic_DNA"/>
</dbReference>
<comment type="caution">
    <text evidence="3">The sequence shown here is derived from an EMBL/GenBank/DDBJ whole genome shotgun (WGS) entry which is preliminary data.</text>
</comment>
<keyword evidence="1" id="KW-0812">Transmembrane</keyword>
<feature type="transmembrane region" description="Helical" evidence="1">
    <location>
        <begin position="6"/>
        <end position="27"/>
    </location>
</feature>
<reference evidence="4" key="2">
    <citation type="submission" date="2018-04" db="EMBL/GenBank/DDBJ databases">
        <title>Draft genome sequence of Mycobacterium montefiorense isolated from Japanese black salamander.</title>
        <authorList>
            <person name="Fukano H."/>
            <person name="Yoshida M."/>
            <person name="Shimizu A."/>
            <person name="Iwao H."/>
            <person name="Kurata O."/>
            <person name="Katayama Y."/>
            <person name="Omatsu T."/>
            <person name="Mizutani T."/>
            <person name="Wada S."/>
            <person name="Hoshino Y."/>
        </authorList>
    </citation>
    <scope>NUCLEOTIDE SEQUENCE [LARGE SCALE GENOMIC DNA]</scope>
    <source>
        <strain evidence="4">BS</strain>
    </source>
</reference>
<dbReference type="Proteomes" id="UP001139505">
    <property type="component" value="Unassembled WGS sequence"/>
</dbReference>
<evidence type="ECO:0000313" key="3">
    <source>
        <dbReference type="EMBL" id="GKU73545.1"/>
    </source>
</evidence>
<gene>
    <name evidence="2" type="ORF">MmonteBS_00220</name>
    <name evidence="3" type="ORF">NJB18185_33160</name>
</gene>
<keyword evidence="4" id="KW-1185">Reference proteome</keyword>
<proteinExistence type="predicted"/>
<keyword evidence="1" id="KW-0472">Membrane</keyword>
<dbReference type="AlphaFoldDB" id="A0AA37PNN5"/>
<sequence length="48" mass="4939">MVGGTAMLLVTGWTLLELLLPAVGLLLEHPEKPTIATAARLAAAMVLA</sequence>
<reference evidence="3" key="4">
    <citation type="submission" date="2022-04" db="EMBL/GenBank/DDBJ databases">
        <authorList>
            <person name="Komine T."/>
            <person name="Fukano H."/>
            <person name="Wada S."/>
        </authorList>
    </citation>
    <scope>NUCLEOTIDE SEQUENCE</scope>
    <source>
        <strain evidence="3">NJB18185</strain>
    </source>
</reference>
<reference evidence="3" key="3">
    <citation type="journal article" date="2022" name="Microbiol. Resour. Announc.">
        <title>Draft Genome Sequences of Eight Mycobacterium montefiorense Strains Isolated from Salamanders in Captivity.</title>
        <authorList>
            <person name="Komine T."/>
            <person name="Ihara H."/>
            <person name="Fukano H."/>
            <person name="Hoshino Y."/>
            <person name="Kurata O."/>
            <person name="Wada S."/>
        </authorList>
    </citation>
    <scope>NUCLEOTIDE SEQUENCE</scope>
    <source>
        <strain evidence="3">NJB18185</strain>
    </source>
</reference>
<keyword evidence="1" id="KW-1133">Transmembrane helix</keyword>
<name>A0AA37PNN5_9MYCO</name>
<protein>
    <submittedName>
        <fullName evidence="3">Uncharacterized protein</fullName>
    </submittedName>
</protein>
<evidence type="ECO:0000313" key="5">
    <source>
        <dbReference type="Proteomes" id="UP001139505"/>
    </source>
</evidence>
<reference evidence="2" key="1">
    <citation type="journal article" date="2018" name="Genome Announc.">
        <title>Draft Genome Sequence of Mycobacterium montefiorense Isolated from Japanese Black Salamander (Hynobius nigrescens).</title>
        <authorList>
            <person name="Fukano H."/>
            <person name="Yoshida M."/>
            <person name="Shimizu A."/>
            <person name="Iwao H."/>
            <person name="Katayama Y."/>
            <person name="Omatsu T."/>
            <person name="Mizutani T."/>
            <person name="Kurata O."/>
            <person name="Wada S."/>
            <person name="Hoshino Y."/>
        </authorList>
    </citation>
    <scope>NUCLEOTIDE SEQUENCE</scope>
    <source>
        <strain evidence="2">BS</strain>
    </source>
</reference>
<dbReference type="Proteomes" id="UP000245060">
    <property type="component" value="Unassembled WGS sequence"/>
</dbReference>
<dbReference type="EMBL" id="BFCH01000001">
    <property type="protein sequence ID" value="GBG35650.1"/>
    <property type="molecule type" value="Genomic_DNA"/>
</dbReference>
<accession>A0AA37PNN5</accession>
<organism evidence="3 5">
    <name type="scientific">Mycobacterium montefiorense</name>
    <dbReference type="NCBI Taxonomy" id="154654"/>
    <lineage>
        <taxon>Bacteria</taxon>
        <taxon>Bacillati</taxon>
        <taxon>Actinomycetota</taxon>
        <taxon>Actinomycetes</taxon>
        <taxon>Mycobacteriales</taxon>
        <taxon>Mycobacteriaceae</taxon>
        <taxon>Mycobacterium</taxon>
        <taxon>Mycobacterium simiae complex</taxon>
    </lineage>
</organism>
<evidence type="ECO:0000313" key="2">
    <source>
        <dbReference type="EMBL" id="GBG35650.1"/>
    </source>
</evidence>
<evidence type="ECO:0000256" key="1">
    <source>
        <dbReference type="SAM" id="Phobius"/>
    </source>
</evidence>